<sequence>MQGDKLKKGLFISFDGIGSSIFDSQVLTHVKSMNSHGIDFDILAFEPFKKAWLNSSENLNRIKMNDPELNIFLKKAVNVYFPLSNIINALILLFNILRLDRLGNYDFIHARSDYCAYICILMKVFHKKKVVWDCRGHSIDELEDALERNKNVLLYVYGKYLRACCLQMVSYLRRHAEFGVFVSEALFTSHRLCRQSILYEIIPCSVNENLFYFDSELRAKVRCNLGYVESDNVFLYSGSMISYQNISSQVGIYKAILENDASAKILVLTTDLAVAKNLLSDIDGPRVNIISSSFNEMNLYYNASDFAFLLRENKVLNYVASPTKFGEYCLCGLPVIMNDTVEQAMTISKIINNHVNVENIVNEKFAVSKRSEIAKQAVPYFGRKEVNLKYIGLYNSINKVEL</sequence>
<accession>A0ABX9FI45</accession>
<evidence type="ECO:0000313" key="2">
    <source>
        <dbReference type="Proteomes" id="UP000252488"/>
    </source>
</evidence>
<dbReference type="EMBL" id="QKKR01000037">
    <property type="protein sequence ID" value="RBM51658.1"/>
    <property type="molecule type" value="Genomic_DNA"/>
</dbReference>
<proteinExistence type="predicted"/>
<name>A0ABX9FI45_9VIBR</name>
<keyword evidence="2" id="KW-1185">Reference proteome</keyword>
<comment type="caution">
    <text evidence="1">The sequence shown here is derived from an EMBL/GenBank/DDBJ whole genome shotgun (WGS) entry which is preliminary data.</text>
</comment>
<dbReference type="Proteomes" id="UP000252488">
    <property type="component" value="Unassembled WGS sequence"/>
</dbReference>
<gene>
    <name evidence="1" type="ORF">DLR69_15530</name>
</gene>
<dbReference type="RefSeq" id="WP_113593879.1">
    <property type="nucleotide sequence ID" value="NZ_CAWNVX010000009.1"/>
</dbReference>
<reference evidence="1 2" key="1">
    <citation type="submission" date="2018-06" db="EMBL/GenBank/DDBJ databases">
        <title>Draft genome sequences of nine Vibrio sp. clinical isolates from across the United States representing the closest known relative of Vibrio cholerae.</title>
        <authorList>
            <person name="Islam M.T."/>
            <person name="Liang K."/>
            <person name="Im M.S."/>
            <person name="Winkjer J."/>
            <person name="Busby S."/>
            <person name="Batra D."/>
            <person name="Rowe L."/>
            <person name="Tarr C.L."/>
            <person name="Boucher Y."/>
        </authorList>
    </citation>
    <scope>NUCLEOTIDE SEQUENCE [LARGE SCALE GENOMIC DNA]</scope>
    <source>
        <strain evidence="1 2">2016V-1111</strain>
    </source>
</reference>
<dbReference type="SUPFAM" id="SSF53756">
    <property type="entry name" value="UDP-Glycosyltransferase/glycogen phosphorylase"/>
    <property type="match status" value="1"/>
</dbReference>
<evidence type="ECO:0008006" key="3">
    <source>
        <dbReference type="Google" id="ProtNLM"/>
    </source>
</evidence>
<protein>
    <recommendedName>
        <fullName evidence="3">Glycosyltransferase</fullName>
    </recommendedName>
</protein>
<organism evidence="1 2">
    <name type="scientific">Vibrio paracholerae</name>
    <dbReference type="NCBI Taxonomy" id="650003"/>
    <lineage>
        <taxon>Bacteria</taxon>
        <taxon>Pseudomonadati</taxon>
        <taxon>Pseudomonadota</taxon>
        <taxon>Gammaproteobacteria</taxon>
        <taxon>Vibrionales</taxon>
        <taxon>Vibrionaceae</taxon>
        <taxon>Vibrio</taxon>
    </lineage>
</organism>
<dbReference type="Gene3D" id="3.40.50.2000">
    <property type="entry name" value="Glycogen Phosphorylase B"/>
    <property type="match status" value="2"/>
</dbReference>
<evidence type="ECO:0000313" key="1">
    <source>
        <dbReference type="EMBL" id="RBM51658.1"/>
    </source>
</evidence>